<evidence type="ECO:0000313" key="2">
    <source>
        <dbReference type="EMBL" id="KTD17055.1"/>
    </source>
</evidence>
<proteinExistence type="predicted"/>
<evidence type="ECO:0000313" key="3">
    <source>
        <dbReference type="Proteomes" id="UP000055035"/>
    </source>
</evidence>
<dbReference type="RefSeq" id="WP_058470853.1">
    <property type="nucleotide sequence ID" value="NZ_CAAAIC010000003.1"/>
</dbReference>
<sequence length="323" mass="36628">MYKRLLWISLSLSSFALYALPPMKDEPVCISDSLTVPCPNPQWDVGISALYLKPYSPLLQPYVFYPREYKAIKSEQDWGFLLEGSYHFNTGNDININWLHFDTDYSDSRFRVFEDVDIPTTFRRTDLVFDNHFNAVNVEFAQTSSIGRHSDFRYFAGLQYVYADVLRTVHDYERTGDPGPLFEFRGTTLDSSYQGVGPRLGIDMTRKLPASFSLFAKGAAALLVGKGKAKLSGELLSSLQTQFLTTANQRYRMVPELEASLGASYDFNLFNGQMSLMAGWLVQHYIDIFMLVPGETINTENKLSSHPYTLSGPFIKGKWLANA</sequence>
<dbReference type="AlphaFoldDB" id="A0A0W0VAF3"/>
<reference evidence="2 3" key="1">
    <citation type="submission" date="2015-11" db="EMBL/GenBank/DDBJ databases">
        <title>Genomic analysis of 38 Legionella species identifies large and diverse effector repertoires.</title>
        <authorList>
            <person name="Burstein D."/>
            <person name="Amaro F."/>
            <person name="Zusman T."/>
            <person name="Lifshitz Z."/>
            <person name="Cohen O."/>
            <person name="Gilbert J.A."/>
            <person name="Pupko T."/>
            <person name="Shuman H.A."/>
            <person name="Segal G."/>
        </authorList>
    </citation>
    <scope>NUCLEOTIDE SEQUENCE [LARGE SCALE GENOMIC DNA]</scope>
    <source>
        <strain evidence="2 3">BL-540</strain>
    </source>
</reference>
<dbReference type="PATRIC" id="fig|456.5.peg.1456"/>
<protein>
    <submittedName>
        <fullName evidence="2">Outer membrane protein</fullName>
    </submittedName>
</protein>
<feature type="signal peptide" evidence="1">
    <location>
        <begin position="1"/>
        <end position="19"/>
    </location>
</feature>
<dbReference type="Pfam" id="PF05150">
    <property type="entry name" value="Legionella_OMP"/>
    <property type="match status" value="1"/>
</dbReference>
<keyword evidence="1" id="KW-0732">Signal</keyword>
<gene>
    <name evidence="2" type="ORF">Ljor_1361</name>
</gene>
<comment type="caution">
    <text evidence="2">The sequence shown here is derived from an EMBL/GenBank/DDBJ whole genome shotgun (WGS) entry which is preliminary data.</text>
</comment>
<dbReference type="OrthoDB" id="5653740at2"/>
<dbReference type="EMBL" id="LNYJ01000011">
    <property type="protein sequence ID" value="KTD17055.1"/>
    <property type="molecule type" value="Genomic_DNA"/>
</dbReference>
<evidence type="ECO:0000256" key="1">
    <source>
        <dbReference type="SAM" id="SignalP"/>
    </source>
</evidence>
<feature type="chain" id="PRO_5006914584" evidence="1">
    <location>
        <begin position="20"/>
        <end position="323"/>
    </location>
</feature>
<dbReference type="Proteomes" id="UP000055035">
    <property type="component" value="Unassembled WGS sequence"/>
</dbReference>
<accession>A0A0W0VAF3</accession>
<keyword evidence="3" id="KW-1185">Reference proteome</keyword>
<dbReference type="InterPro" id="IPR007825">
    <property type="entry name" value="Major_OMP_Legionella"/>
</dbReference>
<name>A0A0W0VAF3_9GAMM</name>
<organism evidence="2 3">
    <name type="scientific">Legionella jordanis</name>
    <dbReference type="NCBI Taxonomy" id="456"/>
    <lineage>
        <taxon>Bacteria</taxon>
        <taxon>Pseudomonadati</taxon>
        <taxon>Pseudomonadota</taxon>
        <taxon>Gammaproteobacteria</taxon>
        <taxon>Legionellales</taxon>
        <taxon>Legionellaceae</taxon>
        <taxon>Legionella</taxon>
    </lineage>
</organism>
<dbReference type="STRING" id="456.Ljor_1361"/>